<evidence type="ECO:0000256" key="4">
    <source>
        <dbReference type="ARBA" id="ARBA00022525"/>
    </source>
</evidence>
<evidence type="ECO:0000313" key="12">
    <source>
        <dbReference type="Proteomes" id="UP000237000"/>
    </source>
</evidence>
<evidence type="ECO:0000256" key="2">
    <source>
        <dbReference type="ARBA" id="ARBA00008834"/>
    </source>
</evidence>
<evidence type="ECO:0000256" key="5">
    <source>
        <dbReference type="ARBA" id="ARBA00022801"/>
    </source>
</evidence>
<comment type="caution">
    <text evidence="11">The sequence shown here is derived from an EMBL/GenBank/DDBJ whole genome shotgun (WGS) entry which is preliminary data.</text>
</comment>
<keyword evidence="10" id="KW-0732">Signal</keyword>
<keyword evidence="4" id="KW-0964">Secreted</keyword>
<protein>
    <submittedName>
        <fullName evidence="11">Glycoside hydrolase</fullName>
    </submittedName>
</protein>
<name>A0A2P5D478_TREOI</name>
<dbReference type="InParanoid" id="A0A2P5D478"/>
<evidence type="ECO:0000256" key="9">
    <source>
        <dbReference type="RuleBase" id="RU361169"/>
    </source>
</evidence>
<dbReference type="Gene3D" id="2.160.20.10">
    <property type="entry name" value="Single-stranded right-handed beta-helix, Pectin lyase-like"/>
    <property type="match status" value="1"/>
</dbReference>
<dbReference type="SMART" id="SM00710">
    <property type="entry name" value="PbH1"/>
    <property type="match status" value="6"/>
</dbReference>
<evidence type="ECO:0000256" key="7">
    <source>
        <dbReference type="ARBA" id="ARBA00023316"/>
    </source>
</evidence>
<dbReference type="AlphaFoldDB" id="A0A2P5D478"/>
<comment type="similarity">
    <text evidence="2 9">Belongs to the glycosyl hydrolase 28 family.</text>
</comment>
<sequence length="400" mass="42364">MAAKFILCPLLLSVVLWLTSTPFGAATTTTSYNVVLGFGAKPNGVTDSTKAFLGAWAAACASVEATVIYVPKGRYSLRPLAFIGPCKSPRITLRIDGTLVAPPDYRVLGAAENWINFQRVSGVAIVGGSLDARGTALWACKSTAGNSCPSGATTLSFTYSNDIKIIGLMSLNSQMFHIVINHCQNVEMRGVKVIASGNSPNTDGIHVQLSRNVALFNSSVKTGDDCVSIGPGTQNLWIEGMACGPGHGISIGSLAKDLEEEGVQNVTVKRAIFTGTQNGIRIKSWAKPSKGFVKGVQFLDIVMQNVQNPIIIDQNYCPHNINCPGQVSGIKISDVVYRNIKGTSATPVAMKFDCSTTNPCTGIKLEDVSLSYQNKAAQSSCANANGMSFGRVLPDSCLLM</sequence>
<dbReference type="STRING" id="63057.A0A2P5D478"/>
<keyword evidence="7" id="KW-0961">Cell wall biogenesis/degradation</keyword>
<proteinExistence type="inferred from homology"/>
<dbReference type="GO" id="GO:0071555">
    <property type="term" value="P:cell wall organization"/>
    <property type="evidence" value="ECO:0007669"/>
    <property type="project" value="UniProtKB-KW"/>
</dbReference>
<dbReference type="FunFam" id="2.160.20.10:FF:000016">
    <property type="entry name" value="Polygalacturonase 7"/>
    <property type="match status" value="1"/>
</dbReference>
<dbReference type="SUPFAM" id="SSF51126">
    <property type="entry name" value="Pectin lyase-like"/>
    <property type="match status" value="1"/>
</dbReference>
<comment type="subcellular location">
    <subcellularLocation>
        <location evidence="1">Secreted</location>
        <location evidence="1">Cell wall</location>
    </subcellularLocation>
</comment>
<reference evidence="12" key="1">
    <citation type="submission" date="2016-06" db="EMBL/GenBank/DDBJ databases">
        <title>Parallel loss of symbiosis genes in relatives of nitrogen-fixing non-legume Parasponia.</title>
        <authorList>
            <person name="Van Velzen R."/>
            <person name="Holmer R."/>
            <person name="Bu F."/>
            <person name="Rutten L."/>
            <person name="Van Zeijl A."/>
            <person name="Liu W."/>
            <person name="Santuari L."/>
            <person name="Cao Q."/>
            <person name="Sharma T."/>
            <person name="Shen D."/>
            <person name="Roswanjaya Y."/>
            <person name="Wardhani T."/>
            <person name="Kalhor M.S."/>
            <person name="Jansen J."/>
            <person name="Van den Hoogen J."/>
            <person name="Gungor B."/>
            <person name="Hartog M."/>
            <person name="Hontelez J."/>
            <person name="Verver J."/>
            <person name="Yang W.-C."/>
            <person name="Schijlen E."/>
            <person name="Repin R."/>
            <person name="Schilthuizen M."/>
            <person name="Schranz E."/>
            <person name="Heidstra R."/>
            <person name="Miyata K."/>
            <person name="Fedorova E."/>
            <person name="Kohlen W."/>
            <person name="Bisseling T."/>
            <person name="Smit S."/>
            <person name="Geurts R."/>
        </authorList>
    </citation>
    <scope>NUCLEOTIDE SEQUENCE [LARGE SCALE GENOMIC DNA]</scope>
    <source>
        <strain evidence="12">cv. RG33-2</strain>
    </source>
</reference>
<dbReference type="Pfam" id="PF00295">
    <property type="entry name" value="Glyco_hydro_28"/>
    <property type="match status" value="1"/>
</dbReference>
<keyword evidence="3" id="KW-0134">Cell wall</keyword>
<keyword evidence="12" id="KW-1185">Reference proteome</keyword>
<evidence type="ECO:0000313" key="11">
    <source>
        <dbReference type="EMBL" id="PON68110.1"/>
    </source>
</evidence>
<dbReference type="GO" id="GO:0005975">
    <property type="term" value="P:carbohydrate metabolic process"/>
    <property type="evidence" value="ECO:0007669"/>
    <property type="project" value="InterPro"/>
</dbReference>
<dbReference type="Proteomes" id="UP000237000">
    <property type="component" value="Unassembled WGS sequence"/>
</dbReference>
<evidence type="ECO:0000256" key="3">
    <source>
        <dbReference type="ARBA" id="ARBA00022512"/>
    </source>
</evidence>
<evidence type="ECO:0000256" key="6">
    <source>
        <dbReference type="ARBA" id="ARBA00023295"/>
    </source>
</evidence>
<evidence type="ECO:0000256" key="8">
    <source>
        <dbReference type="PROSITE-ProRule" id="PRU10052"/>
    </source>
</evidence>
<dbReference type="InterPro" id="IPR000743">
    <property type="entry name" value="Glyco_hydro_28"/>
</dbReference>
<dbReference type="PROSITE" id="PS00502">
    <property type="entry name" value="POLYGALACTURONASE"/>
    <property type="match status" value="1"/>
</dbReference>
<keyword evidence="6 9" id="KW-0326">Glycosidase</keyword>
<dbReference type="OrthoDB" id="187139at2759"/>
<dbReference type="InterPro" id="IPR012334">
    <property type="entry name" value="Pectin_lyas_fold"/>
</dbReference>
<dbReference type="InterPro" id="IPR011050">
    <property type="entry name" value="Pectin_lyase_fold/virulence"/>
</dbReference>
<evidence type="ECO:0000256" key="10">
    <source>
        <dbReference type="SAM" id="SignalP"/>
    </source>
</evidence>
<keyword evidence="5 9" id="KW-0378">Hydrolase</keyword>
<evidence type="ECO:0000256" key="1">
    <source>
        <dbReference type="ARBA" id="ARBA00004191"/>
    </source>
</evidence>
<organism evidence="11 12">
    <name type="scientific">Trema orientale</name>
    <name type="common">Charcoal tree</name>
    <name type="synonym">Celtis orientalis</name>
    <dbReference type="NCBI Taxonomy" id="63057"/>
    <lineage>
        <taxon>Eukaryota</taxon>
        <taxon>Viridiplantae</taxon>
        <taxon>Streptophyta</taxon>
        <taxon>Embryophyta</taxon>
        <taxon>Tracheophyta</taxon>
        <taxon>Spermatophyta</taxon>
        <taxon>Magnoliopsida</taxon>
        <taxon>eudicotyledons</taxon>
        <taxon>Gunneridae</taxon>
        <taxon>Pentapetalae</taxon>
        <taxon>rosids</taxon>
        <taxon>fabids</taxon>
        <taxon>Rosales</taxon>
        <taxon>Cannabaceae</taxon>
        <taxon>Trema</taxon>
    </lineage>
</organism>
<feature type="active site" evidence="8">
    <location>
        <position position="247"/>
    </location>
</feature>
<feature type="signal peptide" evidence="10">
    <location>
        <begin position="1"/>
        <end position="26"/>
    </location>
</feature>
<accession>A0A2P5D478</accession>
<gene>
    <name evidence="11" type="ORF">TorRG33x02_262710</name>
</gene>
<feature type="chain" id="PRO_5015133631" evidence="10">
    <location>
        <begin position="27"/>
        <end position="400"/>
    </location>
</feature>
<dbReference type="PANTHER" id="PTHR31375">
    <property type="match status" value="1"/>
</dbReference>
<dbReference type="EMBL" id="JXTC01000298">
    <property type="protein sequence ID" value="PON68110.1"/>
    <property type="molecule type" value="Genomic_DNA"/>
</dbReference>
<dbReference type="InterPro" id="IPR006626">
    <property type="entry name" value="PbH1"/>
</dbReference>
<dbReference type="GO" id="GO:0004650">
    <property type="term" value="F:polygalacturonase activity"/>
    <property type="evidence" value="ECO:0007669"/>
    <property type="project" value="InterPro"/>
</dbReference>